<dbReference type="InterPro" id="IPR018786">
    <property type="entry name" value="Mit_KHE1"/>
</dbReference>
<gene>
    <name evidence="2" type="ORF">CYY_003613</name>
</gene>
<dbReference type="GO" id="GO:0006813">
    <property type="term" value="P:potassium ion transport"/>
    <property type="evidence" value="ECO:0007669"/>
    <property type="project" value="TreeGrafter"/>
</dbReference>
<name>A0A8J4PUH3_9MYCE</name>
<dbReference type="PANTHER" id="PTHR28062">
    <property type="entry name" value="K+-H+ EXCHANGE-LIKE PROTEIN"/>
    <property type="match status" value="1"/>
</dbReference>
<evidence type="ECO:0000256" key="1">
    <source>
        <dbReference type="SAM" id="Phobius"/>
    </source>
</evidence>
<dbReference type="EMBL" id="AJWJ01000115">
    <property type="protein sequence ID" value="KAF2075093.1"/>
    <property type="molecule type" value="Genomic_DNA"/>
</dbReference>
<dbReference type="GO" id="GO:0005743">
    <property type="term" value="C:mitochondrial inner membrane"/>
    <property type="evidence" value="ECO:0007669"/>
    <property type="project" value="TreeGrafter"/>
</dbReference>
<reference evidence="2" key="1">
    <citation type="submission" date="2020-01" db="EMBL/GenBank/DDBJ databases">
        <title>Development of genomics and gene disruption for Polysphondylium violaceum indicates a role for the polyketide synthase stlB in stalk morphogenesis.</title>
        <authorList>
            <person name="Narita B."/>
            <person name="Kawabe Y."/>
            <person name="Kin K."/>
            <person name="Saito T."/>
            <person name="Gibbs R."/>
            <person name="Kuspa A."/>
            <person name="Muzny D."/>
            <person name="Queller D."/>
            <person name="Richards S."/>
            <person name="Strassman J."/>
            <person name="Sucgang R."/>
            <person name="Worley K."/>
            <person name="Schaap P."/>
        </authorList>
    </citation>
    <scope>NUCLEOTIDE SEQUENCE</scope>
    <source>
        <strain evidence="2">QSvi11</strain>
    </source>
</reference>
<dbReference type="Pfam" id="PF10173">
    <property type="entry name" value="Mit_KHE1"/>
    <property type="match status" value="1"/>
</dbReference>
<keyword evidence="1" id="KW-1133">Transmembrane helix</keyword>
<evidence type="ECO:0000313" key="3">
    <source>
        <dbReference type="Proteomes" id="UP000695562"/>
    </source>
</evidence>
<sequence length="317" mass="36479">MRVFFLNLRNSTAASTGGSVGNRWTFYIEKSEYFNKGFSIDNNNSSTSSTTPAKQSKLVVVLDKLKKIAVESRNEIDNAVDGQGLKGKLKQLLIYMESKIAPEESILQQFSRLNDKNILVHHHNHHHHQHPKNPLNHQDKSSTQVVFEELNHSHPKTSFQIHYPSSIGLRRAQRYSSIFIRQRMAYHRQWMIANSLLIPITFAATILPGPNIFLAYNLYRLYGHYQAYRGCINFTKYSKLHPTLLFKPSLELSDCLNGLNDYNINNNNINSNNNSNENSNSKPICNISNPYELLSNRLRIPGLYEFIKRVQLETTTK</sequence>
<evidence type="ECO:0000313" key="2">
    <source>
        <dbReference type="EMBL" id="KAF2075093.1"/>
    </source>
</evidence>
<dbReference type="PANTHER" id="PTHR28062:SF1">
    <property type="entry name" value="TRANSMEMBRANE PROTEIN"/>
    <property type="match status" value="1"/>
</dbReference>
<accession>A0A8J4PUH3</accession>
<dbReference type="GO" id="GO:1902600">
    <property type="term" value="P:proton transmembrane transport"/>
    <property type="evidence" value="ECO:0007669"/>
    <property type="project" value="TreeGrafter"/>
</dbReference>
<evidence type="ECO:0008006" key="4">
    <source>
        <dbReference type="Google" id="ProtNLM"/>
    </source>
</evidence>
<keyword evidence="1" id="KW-0812">Transmembrane</keyword>
<feature type="transmembrane region" description="Helical" evidence="1">
    <location>
        <begin position="191"/>
        <end position="216"/>
    </location>
</feature>
<keyword evidence="1" id="KW-0472">Membrane</keyword>
<dbReference type="OrthoDB" id="5562676at2759"/>
<dbReference type="AlphaFoldDB" id="A0A8J4PUH3"/>
<keyword evidence="3" id="KW-1185">Reference proteome</keyword>
<dbReference type="Proteomes" id="UP000695562">
    <property type="component" value="Unassembled WGS sequence"/>
</dbReference>
<comment type="caution">
    <text evidence="2">The sequence shown here is derived from an EMBL/GenBank/DDBJ whole genome shotgun (WGS) entry which is preliminary data.</text>
</comment>
<organism evidence="2 3">
    <name type="scientific">Polysphondylium violaceum</name>
    <dbReference type="NCBI Taxonomy" id="133409"/>
    <lineage>
        <taxon>Eukaryota</taxon>
        <taxon>Amoebozoa</taxon>
        <taxon>Evosea</taxon>
        <taxon>Eumycetozoa</taxon>
        <taxon>Dictyostelia</taxon>
        <taxon>Dictyosteliales</taxon>
        <taxon>Dictyosteliaceae</taxon>
        <taxon>Polysphondylium</taxon>
    </lineage>
</organism>
<protein>
    <recommendedName>
        <fullName evidence="4">Transmembrane protein</fullName>
    </recommendedName>
</protein>
<proteinExistence type="predicted"/>